<feature type="region of interest" description="Disordered" evidence="2">
    <location>
        <begin position="176"/>
        <end position="212"/>
    </location>
</feature>
<dbReference type="SUPFAM" id="SSF56954">
    <property type="entry name" value="Outer membrane efflux proteins (OEP)"/>
    <property type="match status" value="2"/>
</dbReference>
<feature type="coiled-coil region" evidence="1">
    <location>
        <begin position="639"/>
        <end position="700"/>
    </location>
</feature>
<dbReference type="KEGG" id="ahel:Q31a_26490"/>
<dbReference type="Proteomes" id="UP000318017">
    <property type="component" value="Chromosome"/>
</dbReference>
<reference evidence="4 5" key="1">
    <citation type="submission" date="2019-02" db="EMBL/GenBank/DDBJ databases">
        <title>Deep-cultivation of Planctomycetes and their phenomic and genomic characterization uncovers novel biology.</title>
        <authorList>
            <person name="Wiegand S."/>
            <person name="Jogler M."/>
            <person name="Boedeker C."/>
            <person name="Pinto D."/>
            <person name="Vollmers J."/>
            <person name="Rivas-Marin E."/>
            <person name="Kohn T."/>
            <person name="Peeters S.H."/>
            <person name="Heuer A."/>
            <person name="Rast P."/>
            <person name="Oberbeckmann S."/>
            <person name="Bunk B."/>
            <person name="Jeske O."/>
            <person name="Meyerdierks A."/>
            <person name="Storesund J.E."/>
            <person name="Kallscheuer N."/>
            <person name="Luecker S."/>
            <person name="Lage O.M."/>
            <person name="Pohl T."/>
            <person name="Merkel B.J."/>
            <person name="Hornburger P."/>
            <person name="Mueller R.-W."/>
            <person name="Bruemmer F."/>
            <person name="Labrenz M."/>
            <person name="Spormann A.M."/>
            <person name="Op den Camp H."/>
            <person name="Overmann J."/>
            <person name="Amann R."/>
            <person name="Jetten M.S.M."/>
            <person name="Mascher T."/>
            <person name="Medema M.H."/>
            <person name="Devos D.P."/>
            <person name="Kaster A.-K."/>
            <person name="Ovreas L."/>
            <person name="Rohde M."/>
            <person name="Galperin M.Y."/>
            <person name="Jogler C."/>
        </authorList>
    </citation>
    <scope>NUCLEOTIDE SEQUENCE [LARGE SCALE GENOMIC DNA]</scope>
    <source>
        <strain evidence="4 5">Q31a</strain>
    </source>
</reference>
<evidence type="ECO:0000256" key="1">
    <source>
        <dbReference type="SAM" id="Coils"/>
    </source>
</evidence>
<feature type="region of interest" description="Disordered" evidence="2">
    <location>
        <begin position="109"/>
        <end position="147"/>
    </location>
</feature>
<dbReference type="InterPro" id="IPR010131">
    <property type="entry name" value="MdtP/NodT-like"/>
</dbReference>
<keyword evidence="1" id="KW-0175">Coiled coil</keyword>
<evidence type="ECO:0000313" key="4">
    <source>
        <dbReference type="EMBL" id="QDV24333.1"/>
    </source>
</evidence>
<dbReference type="PANTHER" id="PTHR30203:SF30">
    <property type="entry name" value="OUTER MEMBRANE PROTEIN-RELATED"/>
    <property type="match status" value="1"/>
</dbReference>
<name>A0A518G6W7_9BACT</name>
<dbReference type="AlphaFoldDB" id="A0A518G6W7"/>
<keyword evidence="3" id="KW-0472">Membrane</keyword>
<keyword evidence="5" id="KW-1185">Reference proteome</keyword>
<sequence length="1000" mass="112473">MYASHHKAAEYRNHCQSSRFLIARFLFAGIGAWAVLGGLVGCQRDSHFRAADRDAYGLIQQKAHAPTWQIGPDFDVQPDTRSRFFDPTNPVDPQLPMPAPQLYNYQLPPLQTPAAKTPQLDGAQAPGIGSAEQSSSSSVGELTPPQPADAQVVGAAYTQESVVTLAAPLMQSEPQALELPPPSVVGEPSVESLPAPPAESSEEEGATRINPIPKESWEALPEACLRRMLEFETVRQEFERTYQTAVSASQLDSAERLTLANILEVSLVNNRDYQTRKETLYRVALRLSLRRFDYNLKFLPSGNGTDATYIHDRTGGIEVNRLATPTDIGISKSLYTAGDLVARFANDVVLTFNGSSGYSSSVGSSLLIDLAQPIMQRDVRFEPLTQAERDVVYAARDFVRYRKQMFRDLAVQYYNLLLTYRSIAINTQDYFSNLRGFNRTAALEQVGSLPRFQVDQFEQNALRSRGNLISSCNNLEGALDRLKLRIGLPTEMPVNLDLSELEELTQRDESTVIQEQIRRKVDYVYQQQQREGAESALTAAAEVARRTLNLANLQVQMGSADESVVQELEMLVTRLDVEGLRIVNAVQVGLLEHVDENQEEQVYSRLSDAVSAPLASFHLQLALLDQVLRSNQLEDFTVRNELAERLKSLDDRLADVFERRKRIRQTQELFAFYPAVIAELRELRSEVIRMESDFEQALLQHGVQLATSVEDLEGLTQQVVARVQTPQFMESAGLIPVEVDVDEAMLTALVQRLDLMNRRGEVADAWREIKYSGDDLRSVLNIRATQSIRTRLGSKNPFDFSLDDSTTTLGMDFDTPLNRRAERNAFRLALIDYNAALRRLIEAQDNVKLDIRNDLRSLELDRNQYEIAIASAALAYERVVSTRLQLNLAVKSVTARDFLEAQQAYTQSLSAVAQQHIGYIIDRIEFFLDLEQLQVDDLNFWPQLRDDKYPFVPNVDFNRTSPAGYGTLPPGPWYSRKMERMRCVPNGLPAIHKAAENDVD</sequence>
<evidence type="ECO:0000256" key="2">
    <source>
        <dbReference type="SAM" id="MobiDB-lite"/>
    </source>
</evidence>
<accession>A0A518G6W7</accession>
<feature type="transmembrane region" description="Helical" evidence="3">
    <location>
        <begin position="21"/>
        <end position="40"/>
    </location>
</feature>
<keyword evidence="3" id="KW-1133">Transmembrane helix</keyword>
<feature type="compositionally biased region" description="Low complexity" evidence="2">
    <location>
        <begin position="184"/>
        <end position="193"/>
    </location>
</feature>
<evidence type="ECO:0000256" key="3">
    <source>
        <dbReference type="SAM" id="Phobius"/>
    </source>
</evidence>
<dbReference type="Gene3D" id="1.20.1600.10">
    <property type="entry name" value="Outer membrane efflux proteins (OEP)"/>
    <property type="match status" value="2"/>
</dbReference>
<organism evidence="4 5">
    <name type="scientific">Aureliella helgolandensis</name>
    <dbReference type="NCBI Taxonomy" id="2527968"/>
    <lineage>
        <taxon>Bacteria</taxon>
        <taxon>Pseudomonadati</taxon>
        <taxon>Planctomycetota</taxon>
        <taxon>Planctomycetia</taxon>
        <taxon>Pirellulales</taxon>
        <taxon>Pirellulaceae</taxon>
        <taxon>Aureliella</taxon>
    </lineage>
</organism>
<dbReference type="EMBL" id="CP036298">
    <property type="protein sequence ID" value="QDV24333.1"/>
    <property type="molecule type" value="Genomic_DNA"/>
</dbReference>
<dbReference type="GO" id="GO:0015562">
    <property type="term" value="F:efflux transmembrane transporter activity"/>
    <property type="evidence" value="ECO:0007669"/>
    <property type="project" value="InterPro"/>
</dbReference>
<keyword evidence="3" id="KW-0812">Transmembrane</keyword>
<dbReference type="RefSeq" id="WP_145077895.1">
    <property type="nucleotide sequence ID" value="NZ_CP036298.1"/>
</dbReference>
<dbReference type="OrthoDB" id="238432at2"/>
<gene>
    <name evidence="4" type="ORF">Q31a_26490</name>
</gene>
<dbReference type="PANTHER" id="PTHR30203">
    <property type="entry name" value="OUTER MEMBRANE CATION EFFLUX PROTEIN"/>
    <property type="match status" value="1"/>
</dbReference>
<evidence type="ECO:0000313" key="5">
    <source>
        <dbReference type="Proteomes" id="UP000318017"/>
    </source>
</evidence>
<protein>
    <submittedName>
        <fullName evidence="4">Outer membrane efflux protein</fullName>
    </submittedName>
</protein>
<proteinExistence type="predicted"/>